<reference evidence="1 2" key="1">
    <citation type="submission" date="2019-02" db="EMBL/GenBank/DDBJ databases">
        <title>Complete genome sequence of Burkholderia cenocepacia phage BcepSauron.</title>
        <authorList>
            <person name="Park K."/>
            <person name="Gonzalez C."/>
            <person name="Liu M."/>
            <person name="Gill J."/>
        </authorList>
    </citation>
    <scope>NUCLEOTIDE SEQUENCE [LARGE SCALE GENOMIC DNA]</scope>
</reference>
<dbReference type="Proteomes" id="UP000301424">
    <property type="component" value="Segment"/>
</dbReference>
<sequence length="774" mass="75474">MDSTFYYSLTLHRNGVANTVVAPTVDTLPIDPTAEAVILASTEGPGRDKGAYIYDIGQSRWRFALPYTAICQGIIDGAAIDLFYEVTDPNSGLPTRSKVWRNGVEYPGGPTFIANDGSVYGATTTANYTAGDVRSVNNQTPDSQGNVVVKLVDNNAPNGVSLIKNDGSTTGNLSLAMLVAGSGITIAPDGSGNLVLTGANQYVLPAAGQDAAHLGGVYVPQGQGIQLSADGKIVSAVASSTVLGAVKIGANINVTADGTISVPAPVPAPVSSVSAQTGAVIIQATNNNGATGTSLITDSGATTGNIKLKTLVAGSNVTLAADPNGNLQINAQGNVQSVSGQTGIVVISTTDNNPATGTSLIANAGATTGNAKLKTLVAGNLIQLGTDANGNITISSTATSGALTAVNNEGTGTGLVDNNGTAGGIATIKSLAAGSNVTITPSGDNKTLTIAANQVLNPATTTTIGGVIVKAGLTVDGTGNLSLAAPTGVNLGGVKAGPGISIAADGTISATGAVASVSGQTGVVVVQATDNNAATGTSLISNNGSTTGNIKLKTLVAGSGVTITPDANGNLSIASTATGGVSSITAGTSGALTGAITFTAGPSISLSNTGNSIQISGTGVPEAPNDGNGYMRQNLGWSVVPSIANAITSVTGQTGTGAVLLVESNPPANSAIIKSLVAGQNVTLAEANGLVTITAAIPAGTVSTVNGVSPNGSGNVSLTAANVNAVPVSGNVTMTGPLSMGSQVLNGLTTPTTGDAAVPLSFLQNLTIDGGVIG</sequence>
<keyword evidence="2" id="KW-1185">Reference proteome</keyword>
<dbReference type="EMBL" id="MK552141">
    <property type="protein sequence ID" value="QBQ74662.1"/>
    <property type="molecule type" value="Genomic_DNA"/>
</dbReference>
<proteinExistence type="predicted"/>
<protein>
    <submittedName>
        <fullName evidence="1">Uncharacterized protein</fullName>
    </submittedName>
</protein>
<dbReference type="Gene3D" id="1.20.5.320">
    <property type="entry name" value="6-Phosphogluconate Dehydrogenase, domain 3"/>
    <property type="match status" value="1"/>
</dbReference>
<evidence type="ECO:0000313" key="2">
    <source>
        <dbReference type="Proteomes" id="UP000301424"/>
    </source>
</evidence>
<accession>A0A482MN03</accession>
<evidence type="ECO:0000313" key="1">
    <source>
        <dbReference type="EMBL" id="QBQ74662.1"/>
    </source>
</evidence>
<gene>
    <name evidence="1" type="ORF">BcepSauron_282</name>
</gene>
<name>A0A482MN03_9CAUD</name>
<organism evidence="1 2">
    <name type="scientific">Burkholderia phage BcepSauron</name>
    <dbReference type="NCBI Taxonomy" id="2530033"/>
    <lineage>
        <taxon>Viruses</taxon>
        <taxon>Duplodnaviria</taxon>
        <taxon>Heunggongvirae</taxon>
        <taxon>Uroviricota</taxon>
        <taxon>Caudoviricetes</taxon>
        <taxon>Sarumanvirus</taxon>
        <taxon>Sarumanvirus bcepsauron</taxon>
    </lineage>
</organism>